<evidence type="ECO:0000256" key="1">
    <source>
        <dbReference type="SAM" id="MobiDB-lite"/>
    </source>
</evidence>
<evidence type="ECO:0000256" key="2">
    <source>
        <dbReference type="SAM" id="SignalP"/>
    </source>
</evidence>
<feature type="signal peptide" evidence="2">
    <location>
        <begin position="1"/>
        <end position="19"/>
    </location>
</feature>
<organism evidence="3 4">
    <name type="scientific">Aspergillus caelatus</name>
    <dbReference type="NCBI Taxonomy" id="61420"/>
    <lineage>
        <taxon>Eukaryota</taxon>
        <taxon>Fungi</taxon>
        <taxon>Dikarya</taxon>
        <taxon>Ascomycota</taxon>
        <taxon>Pezizomycotina</taxon>
        <taxon>Eurotiomycetes</taxon>
        <taxon>Eurotiomycetidae</taxon>
        <taxon>Eurotiales</taxon>
        <taxon>Aspergillaceae</taxon>
        <taxon>Aspergillus</taxon>
        <taxon>Aspergillus subgen. Circumdati</taxon>
    </lineage>
</organism>
<dbReference type="EMBL" id="ML737737">
    <property type="protein sequence ID" value="KAE8361405.1"/>
    <property type="molecule type" value="Genomic_DNA"/>
</dbReference>
<dbReference type="GeneID" id="43657539"/>
<dbReference type="Proteomes" id="UP000326268">
    <property type="component" value="Unassembled WGS sequence"/>
</dbReference>
<name>A0A5N6ZVH4_9EURO</name>
<gene>
    <name evidence="3" type="ORF">BDV27DRAFT_160763</name>
</gene>
<feature type="region of interest" description="Disordered" evidence="1">
    <location>
        <begin position="44"/>
        <end position="76"/>
    </location>
</feature>
<sequence length="183" mass="19451">MATFLLMIISALLMFGARALILDPVGLVYAPASVDKRQASTGTLGASAPAVTNTGDSERPYGVDGDTFQPREGSSPLVPRPMFHCPTWNPYLTPKSIHQLQQPIRLLPEANTDQSSSFSLQDCQDQLNSCMSTISSTSVASQGATIASAPTTSSLTTDTTTVSAQLAQTTIQYDSEFDLVCDL</sequence>
<evidence type="ECO:0000313" key="3">
    <source>
        <dbReference type="EMBL" id="KAE8361405.1"/>
    </source>
</evidence>
<protein>
    <submittedName>
        <fullName evidence="3">Uncharacterized protein</fullName>
    </submittedName>
</protein>
<keyword evidence="4" id="KW-1185">Reference proteome</keyword>
<accession>A0A5N6ZVH4</accession>
<reference evidence="3 4" key="1">
    <citation type="submission" date="2019-04" db="EMBL/GenBank/DDBJ databases">
        <title>Friends and foes A comparative genomics studyof 23 Aspergillus species from section Flavi.</title>
        <authorList>
            <consortium name="DOE Joint Genome Institute"/>
            <person name="Kjaerbolling I."/>
            <person name="Vesth T."/>
            <person name="Frisvad J.C."/>
            <person name="Nybo J.L."/>
            <person name="Theobald S."/>
            <person name="Kildgaard S."/>
            <person name="Isbrandt T."/>
            <person name="Kuo A."/>
            <person name="Sato A."/>
            <person name="Lyhne E.K."/>
            <person name="Kogle M.E."/>
            <person name="Wiebenga A."/>
            <person name="Kun R.S."/>
            <person name="Lubbers R.J."/>
            <person name="Makela M.R."/>
            <person name="Barry K."/>
            <person name="Chovatia M."/>
            <person name="Clum A."/>
            <person name="Daum C."/>
            <person name="Haridas S."/>
            <person name="He G."/>
            <person name="LaButti K."/>
            <person name="Lipzen A."/>
            <person name="Mondo S."/>
            <person name="Riley R."/>
            <person name="Salamov A."/>
            <person name="Simmons B.A."/>
            <person name="Magnuson J.K."/>
            <person name="Henrissat B."/>
            <person name="Mortensen U.H."/>
            <person name="Larsen T.O."/>
            <person name="Devries R.P."/>
            <person name="Grigoriev I.V."/>
            <person name="Machida M."/>
            <person name="Baker S.E."/>
            <person name="Andersen M.R."/>
        </authorList>
    </citation>
    <scope>NUCLEOTIDE SEQUENCE [LARGE SCALE GENOMIC DNA]</scope>
    <source>
        <strain evidence="3 4">CBS 763.97</strain>
    </source>
</reference>
<dbReference type="OrthoDB" id="2153847at2759"/>
<dbReference type="AlphaFoldDB" id="A0A5N6ZVH4"/>
<proteinExistence type="predicted"/>
<dbReference type="RefSeq" id="XP_031924486.1">
    <property type="nucleotide sequence ID" value="XM_032073093.1"/>
</dbReference>
<keyword evidence="2" id="KW-0732">Signal</keyword>
<feature type="compositionally biased region" description="Polar residues" evidence="1">
    <location>
        <begin position="44"/>
        <end position="55"/>
    </location>
</feature>
<evidence type="ECO:0000313" key="4">
    <source>
        <dbReference type="Proteomes" id="UP000326268"/>
    </source>
</evidence>
<feature type="chain" id="PRO_5024874698" evidence="2">
    <location>
        <begin position="20"/>
        <end position="183"/>
    </location>
</feature>